<evidence type="ECO:0000256" key="2">
    <source>
        <dbReference type="ARBA" id="ARBA00022553"/>
    </source>
</evidence>
<dbReference type="PRINTS" id="PR00344">
    <property type="entry name" value="BCTRLSENSOR"/>
</dbReference>
<organism evidence="5 6">
    <name type="scientific">Ricinus communis</name>
    <name type="common">Castor bean</name>
    <dbReference type="NCBI Taxonomy" id="3988"/>
    <lineage>
        <taxon>Eukaryota</taxon>
        <taxon>Viridiplantae</taxon>
        <taxon>Streptophyta</taxon>
        <taxon>Embryophyta</taxon>
        <taxon>Tracheophyta</taxon>
        <taxon>Spermatophyta</taxon>
        <taxon>Magnoliopsida</taxon>
        <taxon>eudicotyledons</taxon>
        <taxon>Gunneridae</taxon>
        <taxon>Pentapetalae</taxon>
        <taxon>rosids</taxon>
        <taxon>fabids</taxon>
        <taxon>Malpighiales</taxon>
        <taxon>Euphorbiaceae</taxon>
        <taxon>Acalyphoideae</taxon>
        <taxon>Acalypheae</taxon>
        <taxon>Ricinus</taxon>
    </lineage>
</organism>
<proteinExistence type="predicted"/>
<evidence type="ECO:0000313" key="5">
    <source>
        <dbReference type="EMBL" id="EEF22779.1"/>
    </source>
</evidence>
<keyword evidence="3" id="KW-0256">Endoplasmic reticulum</keyword>
<feature type="domain" description="Histidine kinase" evidence="4">
    <location>
        <begin position="1"/>
        <end position="190"/>
    </location>
</feature>
<dbReference type="InterPro" id="IPR003594">
    <property type="entry name" value="HATPase_dom"/>
</dbReference>
<reference evidence="6" key="1">
    <citation type="journal article" date="2010" name="Nat. Biotechnol.">
        <title>Draft genome sequence of the oilseed species Ricinus communis.</title>
        <authorList>
            <person name="Chan A.P."/>
            <person name="Crabtree J."/>
            <person name="Zhao Q."/>
            <person name="Lorenzi H."/>
            <person name="Orvis J."/>
            <person name="Puiu D."/>
            <person name="Melake-Berhan A."/>
            <person name="Jones K.M."/>
            <person name="Redman J."/>
            <person name="Chen G."/>
            <person name="Cahoon E.B."/>
            <person name="Gedil M."/>
            <person name="Stanke M."/>
            <person name="Haas B.J."/>
            <person name="Wortman J.R."/>
            <person name="Fraser-Liggett C.M."/>
            <person name="Ravel J."/>
            <person name="Rabinowicz P.D."/>
        </authorList>
    </citation>
    <scope>NUCLEOTIDE SEQUENCE [LARGE SCALE GENOMIC DNA]</scope>
    <source>
        <strain evidence="6">cv. Hale</strain>
    </source>
</reference>
<dbReference type="PANTHER" id="PTHR43547:SF2">
    <property type="entry name" value="HYBRID SIGNAL TRANSDUCTION HISTIDINE KINASE C"/>
    <property type="match status" value="1"/>
</dbReference>
<dbReference type="SUPFAM" id="SSF55874">
    <property type="entry name" value="ATPase domain of HSP90 chaperone/DNA topoisomerase II/histidine kinase"/>
    <property type="match status" value="1"/>
</dbReference>
<keyword evidence="2" id="KW-0597">Phosphoprotein</keyword>
<dbReference type="EMBL" id="EQ990609">
    <property type="protein sequence ID" value="EEF22779.1"/>
    <property type="molecule type" value="Genomic_DNA"/>
</dbReference>
<comment type="subcellular location">
    <subcellularLocation>
        <location evidence="1">Endoplasmic reticulum membrane</location>
        <topology evidence="1">Multi-pass membrane protein</topology>
    </subcellularLocation>
</comment>
<dbReference type="Gene3D" id="3.30.565.10">
    <property type="entry name" value="Histidine kinase-like ATPase, C-terminal domain"/>
    <property type="match status" value="1"/>
</dbReference>
<name>B9TMY4_RICCO</name>
<dbReference type="AlphaFoldDB" id="B9TMY4"/>
<sequence>MQEDTQQPGTQRMLQIISDNVQRLDQIIKDVLELNRRDRTNQEQLNINHFVQEFYQQFGAVEKIDLAHFTLDLPAKESTIVFDRRHINQILWNLCKNGWRHSQQHAKSLQLKVLGDKSGQFIHITIKDDGSGIDPKIQPHLFEPFMTTEKTGTGLGLFIARELAEANGAKLNYISSANGTQFSLTVKKAIV</sequence>
<evidence type="ECO:0000259" key="4">
    <source>
        <dbReference type="PROSITE" id="PS50109"/>
    </source>
</evidence>
<dbReference type="Pfam" id="PF02518">
    <property type="entry name" value="HATPase_c"/>
    <property type="match status" value="1"/>
</dbReference>
<protein>
    <submittedName>
        <fullName evidence="5">Sensory transduction histidine kinase, putative</fullName>
        <ecNumber evidence="5">2.7.13.3</ecNumber>
    </submittedName>
</protein>
<gene>
    <name evidence="5" type="ORF">RCOM_2006060</name>
</gene>
<dbReference type="GO" id="GO:0005789">
    <property type="term" value="C:endoplasmic reticulum membrane"/>
    <property type="evidence" value="ECO:0007669"/>
    <property type="project" value="UniProtKB-SubCell"/>
</dbReference>
<evidence type="ECO:0000313" key="6">
    <source>
        <dbReference type="Proteomes" id="UP000008311"/>
    </source>
</evidence>
<dbReference type="Proteomes" id="UP000008311">
    <property type="component" value="Unassembled WGS sequence"/>
</dbReference>
<dbReference type="InterPro" id="IPR004358">
    <property type="entry name" value="Sig_transdc_His_kin-like_C"/>
</dbReference>
<accession>B9TMY4</accession>
<evidence type="ECO:0000256" key="3">
    <source>
        <dbReference type="ARBA" id="ARBA00022824"/>
    </source>
</evidence>
<dbReference type="InParanoid" id="B9TMY4"/>
<keyword evidence="5" id="KW-0418">Kinase</keyword>
<dbReference type="EC" id="2.7.13.3" evidence="5"/>
<keyword evidence="6" id="KW-1185">Reference proteome</keyword>
<dbReference type="PROSITE" id="PS50109">
    <property type="entry name" value="HIS_KIN"/>
    <property type="match status" value="1"/>
</dbReference>
<keyword evidence="5" id="KW-0808">Transferase</keyword>
<dbReference type="PANTHER" id="PTHR43547">
    <property type="entry name" value="TWO-COMPONENT HISTIDINE KINASE"/>
    <property type="match status" value="1"/>
</dbReference>
<evidence type="ECO:0000256" key="1">
    <source>
        <dbReference type="ARBA" id="ARBA00004477"/>
    </source>
</evidence>
<dbReference type="SMART" id="SM00387">
    <property type="entry name" value="HATPase_c"/>
    <property type="match status" value="1"/>
</dbReference>
<dbReference type="GO" id="GO:0004673">
    <property type="term" value="F:protein histidine kinase activity"/>
    <property type="evidence" value="ECO:0007669"/>
    <property type="project" value="UniProtKB-EC"/>
</dbReference>
<dbReference type="InterPro" id="IPR005467">
    <property type="entry name" value="His_kinase_dom"/>
</dbReference>
<dbReference type="InterPro" id="IPR036890">
    <property type="entry name" value="HATPase_C_sf"/>
</dbReference>